<dbReference type="EMBL" id="KQ988495">
    <property type="protein sequence ID" value="KZV55570.1"/>
    <property type="molecule type" value="Genomic_DNA"/>
</dbReference>
<evidence type="ECO:0008006" key="4">
    <source>
        <dbReference type="Google" id="ProtNLM"/>
    </source>
</evidence>
<reference evidence="2 3" key="1">
    <citation type="journal article" date="2015" name="Proc. Natl. Acad. Sci. U.S.A.">
        <title>The resurrection genome of Boea hygrometrica: A blueprint for survival of dehydration.</title>
        <authorList>
            <person name="Xiao L."/>
            <person name="Yang G."/>
            <person name="Zhang L."/>
            <person name="Yang X."/>
            <person name="Zhao S."/>
            <person name="Ji Z."/>
            <person name="Zhou Q."/>
            <person name="Hu M."/>
            <person name="Wang Y."/>
            <person name="Chen M."/>
            <person name="Xu Y."/>
            <person name="Jin H."/>
            <person name="Xiao X."/>
            <person name="Hu G."/>
            <person name="Bao F."/>
            <person name="Hu Y."/>
            <person name="Wan P."/>
            <person name="Li L."/>
            <person name="Deng X."/>
            <person name="Kuang T."/>
            <person name="Xiang C."/>
            <person name="Zhu J.K."/>
            <person name="Oliver M.J."/>
            <person name="He Y."/>
        </authorList>
    </citation>
    <scope>NUCLEOTIDE SEQUENCE [LARGE SCALE GENOMIC DNA]</scope>
    <source>
        <strain evidence="3">cv. XS01</strain>
    </source>
</reference>
<evidence type="ECO:0000256" key="1">
    <source>
        <dbReference type="SAM" id="MobiDB-lite"/>
    </source>
</evidence>
<gene>
    <name evidence="2" type="ORF">F511_12676</name>
</gene>
<dbReference type="AlphaFoldDB" id="A0A2Z7D7F8"/>
<keyword evidence="3" id="KW-1185">Reference proteome</keyword>
<feature type="region of interest" description="Disordered" evidence="1">
    <location>
        <begin position="357"/>
        <end position="407"/>
    </location>
</feature>
<evidence type="ECO:0000313" key="3">
    <source>
        <dbReference type="Proteomes" id="UP000250235"/>
    </source>
</evidence>
<accession>A0A2Z7D7F8</accession>
<evidence type="ECO:0000313" key="2">
    <source>
        <dbReference type="EMBL" id="KZV55570.1"/>
    </source>
</evidence>
<organism evidence="2 3">
    <name type="scientific">Dorcoceras hygrometricum</name>
    <dbReference type="NCBI Taxonomy" id="472368"/>
    <lineage>
        <taxon>Eukaryota</taxon>
        <taxon>Viridiplantae</taxon>
        <taxon>Streptophyta</taxon>
        <taxon>Embryophyta</taxon>
        <taxon>Tracheophyta</taxon>
        <taxon>Spermatophyta</taxon>
        <taxon>Magnoliopsida</taxon>
        <taxon>eudicotyledons</taxon>
        <taxon>Gunneridae</taxon>
        <taxon>Pentapetalae</taxon>
        <taxon>asterids</taxon>
        <taxon>lamiids</taxon>
        <taxon>Lamiales</taxon>
        <taxon>Gesneriaceae</taxon>
        <taxon>Didymocarpoideae</taxon>
        <taxon>Trichosporeae</taxon>
        <taxon>Loxocarpinae</taxon>
        <taxon>Dorcoceras</taxon>
    </lineage>
</organism>
<proteinExistence type="predicted"/>
<feature type="compositionally biased region" description="Basic and acidic residues" evidence="1">
    <location>
        <begin position="357"/>
        <end position="377"/>
    </location>
</feature>
<name>A0A2Z7D7F8_9LAMI</name>
<dbReference type="Proteomes" id="UP000250235">
    <property type="component" value="Unassembled WGS sequence"/>
</dbReference>
<sequence length="407" mass="45458">MTSSNLPTDSNSKNSKISRIDLSVKSDPKMQPKLTNRNLNHQKSPKTDYFQQINLNYISGLISTRLRGFLGCPSALYEDELVSFFAHNLVRENAVISCVQGKFVEISKELFAGSFELPTEGLTSIDEVPKDLIYDARSVFSTSGEPTSCKKKEMKIEFRLLNDILAKSVSVKINWSKILFDILKDTVTPKQAKGFATQICILLKGAPDLTLGEAKTFPPLKILTIETVVAKRRPARAAEPVAKRKCKTVGKSAPTEKDLAIVPVVQNPEPISVVSVVSPTVPRIQAPKRKLILQESYDEQDEVVTEKTTDKEVSFEKETVEEIGVIDGMETVETERRIDVSAITNYDTVISFKEGPLVEKEKEEEKKETETEKEAADKRKRVEKIIDSEDTEPLSNVLELTETSMSD</sequence>
<protein>
    <recommendedName>
        <fullName evidence="4">Splicing factor 3B subunit 1-like</fullName>
    </recommendedName>
</protein>